<feature type="domain" description="Tail specific protease" evidence="1">
    <location>
        <begin position="55"/>
        <end position="141"/>
    </location>
</feature>
<evidence type="ECO:0000313" key="3">
    <source>
        <dbReference type="Proteomes" id="UP000596202"/>
    </source>
</evidence>
<dbReference type="Proteomes" id="UP000596202">
    <property type="component" value="Chromosome"/>
</dbReference>
<dbReference type="EMBL" id="CP068108">
    <property type="protein sequence ID" value="QQU01955.1"/>
    <property type="molecule type" value="Genomic_DNA"/>
</dbReference>
<dbReference type="AlphaFoldDB" id="A0A9Q7ECT7"/>
<sequence length="173" mass="19754">MIIDLRNYPLGTRKSEIVDFLSTEKKRFVSIIGPILPGQRDLVKKNSLDLLLGDTSFLKNKKNGYKGIIVILVDRNTLSKAEFIALQLQHYQNAYTIGEQTGGAIMNTKTYKLLNGQPFVFTSYMAVDPIDNSPLQRNGLKLNKQMEESALSFEPYSYLLEAVKYIENYQDEY</sequence>
<dbReference type="Pfam" id="PF03572">
    <property type="entry name" value="Peptidase_S41"/>
    <property type="match status" value="1"/>
</dbReference>
<dbReference type="SUPFAM" id="SSF52096">
    <property type="entry name" value="ClpP/crotonase"/>
    <property type="match status" value="1"/>
</dbReference>
<dbReference type="GeneID" id="93526317"/>
<gene>
    <name evidence="2" type="ORF">I6I88_01565</name>
</gene>
<dbReference type="InterPro" id="IPR029045">
    <property type="entry name" value="ClpP/crotonase-like_dom_sf"/>
</dbReference>
<organism evidence="2 3">
    <name type="scientific">Myroides odoratus</name>
    <name type="common">Flavobacterium odoratum</name>
    <dbReference type="NCBI Taxonomy" id="256"/>
    <lineage>
        <taxon>Bacteria</taxon>
        <taxon>Pseudomonadati</taxon>
        <taxon>Bacteroidota</taxon>
        <taxon>Flavobacteriia</taxon>
        <taxon>Flavobacteriales</taxon>
        <taxon>Flavobacteriaceae</taxon>
        <taxon>Myroides</taxon>
    </lineage>
</organism>
<name>A0A9Q7ECT7_MYROD</name>
<dbReference type="RefSeq" id="WP_081474118.1">
    <property type="nucleotide sequence ID" value="NZ_CP068108.1"/>
</dbReference>
<protein>
    <recommendedName>
        <fullName evidence="1">Tail specific protease domain-containing protein</fullName>
    </recommendedName>
</protein>
<dbReference type="GO" id="GO:0006508">
    <property type="term" value="P:proteolysis"/>
    <property type="evidence" value="ECO:0007669"/>
    <property type="project" value="InterPro"/>
</dbReference>
<dbReference type="Gene3D" id="3.90.226.10">
    <property type="entry name" value="2-enoyl-CoA Hydratase, Chain A, domain 1"/>
    <property type="match status" value="1"/>
</dbReference>
<accession>A0A9Q7ECT7</accession>
<evidence type="ECO:0000313" key="2">
    <source>
        <dbReference type="EMBL" id="QQU01955.1"/>
    </source>
</evidence>
<proteinExistence type="predicted"/>
<evidence type="ECO:0000259" key="1">
    <source>
        <dbReference type="Pfam" id="PF03572"/>
    </source>
</evidence>
<dbReference type="InterPro" id="IPR005151">
    <property type="entry name" value="Tail-specific_protease"/>
</dbReference>
<reference evidence="2 3" key="1">
    <citation type="submission" date="2021-01" db="EMBL/GenBank/DDBJ databases">
        <title>FDA dAtabase for Regulatory Grade micrObial Sequences (FDA-ARGOS): Supporting development and validation of Infectious Disease Dx tests.</title>
        <authorList>
            <person name="Sproer C."/>
            <person name="Gronow S."/>
            <person name="Severitt S."/>
            <person name="Schroder I."/>
            <person name="Tallon L."/>
            <person name="Sadzewicz L."/>
            <person name="Zhao X."/>
            <person name="Boylan J."/>
            <person name="Ott S."/>
            <person name="Bowen H."/>
            <person name="Vavikolanu K."/>
            <person name="Mehta A."/>
            <person name="Aluvathingal J."/>
            <person name="Nadendla S."/>
            <person name="Lowell S."/>
            <person name="Myers T."/>
            <person name="Yan Y."/>
            <person name="Sichtig H."/>
        </authorList>
    </citation>
    <scope>NUCLEOTIDE SEQUENCE [LARGE SCALE GENOMIC DNA]</scope>
    <source>
        <strain evidence="2 3">FDAARGOS_1131</strain>
    </source>
</reference>
<dbReference type="GO" id="GO:0008236">
    <property type="term" value="F:serine-type peptidase activity"/>
    <property type="evidence" value="ECO:0007669"/>
    <property type="project" value="InterPro"/>
</dbReference>